<comment type="caution">
    <text evidence="2">The sequence shown here is derived from an EMBL/GenBank/DDBJ whole genome shotgun (WGS) entry which is preliminary data.</text>
</comment>
<dbReference type="Proteomes" id="UP000326757">
    <property type="component" value="Unassembled WGS sequence"/>
</dbReference>
<feature type="compositionally biased region" description="Low complexity" evidence="1">
    <location>
        <begin position="26"/>
        <end position="38"/>
    </location>
</feature>
<gene>
    <name evidence="2" type="ORF">EYC80_002021</name>
</gene>
<keyword evidence="3" id="KW-1185">Reference proteome</keyword>
<proteinExistence type="predicted"/>
<feature type="region of interest" description="Disordered" evidence="1">
    <location>
        <begin position="106"/>
        <end position="150"/>
    </location>
</feature>
<feature type="compositionally biased region" description="Low complexity" evidence="1">
    <location>
        <begin position="62"/>
        <end position="90"/>
    </location>
</feature>
<feature type="compositionally biased region" description="Basic and acidic residues" evidence="1">
    <location>
        <begin position="43"/>
        <end position="56"/>
    </location>
</feature>
<dbReference type="AlphaFoldDB" id="A0A5N6K6X7"/>
<feature type="compositionally biased region" description="Acidic residues" evidence="1">
    <location>
        <begin position="14"/>
        <end position="25"/>
    </location>
</feature>
<organism evidence="2 3">
    <name type="scientific">Monilinia laxa</name>
    <name type="common">Brown rot fungus</name>
    <name type="synonym">Sclerotinia laxa</name>
    <dbReference type="NCBI Taxonomy" id="61186"/>
    <lineage>
        <taxon>Eukaryota</taxon>
        <taxon>Fungi</taxon>
        <taxon>Dikarya</taxon>
        <taxon>Ascomycota</taxon>
        <taxon>Pezizomycotina</taxon>
        <taxon>Leotiomycetes</taxon>
        <taxon>Helotiales</taxon>
        <taxon>Sclerotiniaceae</taxon>
        <taxon>Monilinia</taxon>
    </lineage>
</organism>
<evidence type="ECO:0000256" key="1">
    <source>
        <dbReference type="SAM" id="MobiDB-lite"/>
    </source>
</evidence>
<evidence type="ECO:0000313" key="3">
    <source>
        <dbReference type="Proteomes" id="UP000326757"/>
    </source>
</evidence>
<accession>A0A5N6K6X7</accession>
<name>A0A5N6K6X7_MONLA</name>
<reference evidence="2 3" key="1">
    <citation type="submission" date="2019-06" db="EMBL/GenBank/DDBJ databases">
        <title>Genome Sequence of the Brown Rot Fungal Pathogen Monilinia laxa.</title>
        <authorList>
            <person name="De Miccolis Angelini R.M."/>
            <person name="Landi L."/>
            <person name="Abate D."/>
            <person name="Pollastro S."/>
            <person name="Romanazzi G."/>
            <person name="Faretra F."/>
        </authorList>
    </citation>
    <scope>NUCLEOTIDE SEQUENCE [LARGE SCALE GENOMIC DNA]</scope>
    <source>
        <strain evidence="2 3">Mlax316</strain>
    </source>
</reference>
<evidence type="ECO:0000313" key="2">
    <source>
        <dbReference type="EMBL" id="KAB8298290.1"/>
    </source>
</evidence>
<feature type="compositionally biased region" description="Polar residues" evidence="1">
    <location>
        <begin position="138"/>
        <end position="150"/>
    </location>
</feature>
<dbReference type="EMBL" id="VIGI01000007">
    <property type="protein sequence ID" value="KAB8298290.1"/>
    <property type="molecule type" value="Genomic_DNA"/>
</dbReference>
<protein>
    <submittedName>
        <fullName evidence="2">Uncharacterized protein</fullName>
    </submittedName>
</protein>
<feature type="region of interest" description="Disordered" evidence="1">
    <location>
        <begin position="1"/>
        <end position="90"/>
    </location>
</feature>
<sequence length="150" mass="16856">MTMSPRVTVWIELASDDDDDDDDDNNNNNNNNSNNNNNIMMSKDPDKIFLPREFTKSKWKFQIQSQSQSQSQSHPNPQSNSNSGSDFDFDAGAAAPYKLYASSAAHRKYSSRQMHGDGRHRLQRKFNAGAQQGHKSKQQAGVTGQRNMSS</sequence>